<keyword evidence="6 12" id="KW-0812">Transmembrane</keyword>
<dbReference type="PANTHER" id="PTHR22760">
    <property type="entry name" value="GLYCOSYLTRANSFERASE"/>
    <property type="match status" value="1"/>
</dbReference>
<feature type="transmembrane region" description="Helical" evidence="12">
    <location>
        <begin position="147"/>
        <end position="164"/>
    </location>
</feature>
<dbReference type="GO" id="GO:0006487">
    <property type="term" value="P:protein N-linked glycosylation"/>
    <property type="evidence" value="ECO:0007669"/>
    <property type="project" value="TreeGrafter"/>
</dbReference>
<feature type="transmembrane region" description="Helical" evidence="12">
    <location>
        <begin position="120"/>
        <end position="140"/>
    </location>
</feature>
<evidence type="ECO:0000256" key="8">
    <source>
        <dbReference type="ARBA" id="ARBA00022989"/>
    </source>
</evidence>
<feature type="transmembrane region" description="Helical" evidence="12">
    <location>
        <begin position="170"/>
        <end position="191"/>
    </location>
</feature>
<gene>
    <name evidence="13" type="ORF">J5N97_029674</name>
</gene>
<comment type="caution">
    <text evidence="13">The sequence shown here is derived from an EMBL/GenBank/DDBJ whole genome shotgun (WGS) entry which is preliminary data.</text>
</comment>
<evidence type="ECO:0000256" key="2">
    <source>
        <dbReference type="ARBA" id="ARBA00004922"/>
    </source>
</evidence>
<comment type="pathway">
    <text evidence="2">Protein modification; protein glycosylation.</text>
</comment>
<evidence type="ECO:0000256" key="1">
    <source>
        <dbReference type="ARBA" id="ARBA00004477"/>
    </source>
</evidence>
<evidence type="ECO:0000313" key="13">
    <source>
        <dbReference type="EMBL" id="KAJ0961846.1"/>
    </source>
</evidence>
<keyword evidence="14" id="KW-1185">Reference proteome</keyword>
<dbReference type="EMBL" id="JAGGNH010000010">
    <property type="protein sequence ID" value="KAJ0961846.1"/>
    <property type="molecule type" value="Genomic_DNA"/>
</dbReference>
<comment type="subcellular location">
    <subcellularLocation>
        <location evidence="1 12">Endoplasmic reticulum membrane</location>
        <topology evidence="1 12">Multi-pass membrane protein</topology>
    </subcellularLocation>
</comment>
<reference evidence="13" key="1">
    <citation type="submission" date="2021-03" db="EMBL/GenBank/DDBJ databases">
        <authorList>
            <person name="Li Z."/>
            <person name="Yang C."/>
        </authorList>
    </citation>
    <scope>NUCLEOTIDE SEQUENCE</scope>
    <source>
        <strain evidence="13">Dzin_1.0</strain>
        <tissue evidence="13">Leaf</tissue>
    </source>
</reference>
<evidence type="ECO:0000256" key="11">
    <source>
        <dbReference type="ARBA" id="ARBA00048899"/>
    </source>
</evidence>
<reference evidence="13" key="2">
    <citation type="journal article" date="2022" name="Hortic Res">
        <title>The genome of Dioscorea zingiberensis sheds light on the biosynthesis, origin and evolution of the medicinally important diosgenin saponins.</title>
        <authorList>
            <person name="Li Y."/>
            <person name="Tan C."/>
            <person name="Li Z."/>
            <person name="Guo J."/>
            <person name="Li S."/>
            <person name="Chen X."/>
            <person name="Wang C."/>
            <person name="Dai X."/>
            <person name="Yang H."/>
            <person name="Song W."/>
            <person name="Hou L."/>
            <person name="Xu J."/>
            <person name="Tong Z."/>
            <person name="Xu A."/>
            <person name="Yuan X."/>
            <person name="Wang W."/>
            <person name="Yang Q."/>
            <person name="Chen L."/>
            <person name="Sun Z."/>
            <person name="Wang K."/>
            <person name="Pan B."/>
            <person name="Chen J."/>
            <person name="Bao Y."/>
            <person name="Liu F."/>
            <person name="Qi X."/>
            <person name="Gang D.R."/>
            <person name="Wen J."/>
            <person name="Li J."/>
        </authorList>
    </citation>
    <scope>NUCLEOTIDE SEQUENCE</scope>
    <source>
        <strain evidence="13">Dzin_1.0</strain>
    </source>
</reference>
<organism evidence="13 14">
    <name type="scientific">Dioscorea zingiberensis</name>
    <dbReference type="NCBI Taxonomy" id="325984"/>
    <lineage>
        <taxon>Eukaryota</taxon>
        <taxon>Viridiplantae</taxon>
        <taxon>Streptophyta</taxon>
        <taxon>Embryophyta</taxon>
        <taxon>Tracheophyta</taxon>
        <taxon>Spermatophyta</taxon>
        <taxon>Magnoliopsida</taxon>
        <taxon>Liliopsida</taxon>
        <taxon>Dioscoreales</taxon>
        <taxon>Dioscoreaceae</taxon>
        <taxon>Dioscorea</taxon>
    </lineage>
</organism>
<keyword evidence="9 12" id="KW-0472">Membrane</keyword>
<keyword evidence="8 12" id="KW-1133">Transmembrane helix</keyword>
<comment type="function">
    <text evidence="10">Mannosyltransferase that operates in the biosynthetic pathway of dolichol-linked oligosaccharides, the glycan precursors employed in protein asparagine (N)-glycosylation. The assembly of dolichol-linked oligosaccharides begins on the cytosolic side of the endoplasmic reticulum membrane and finishes in its lumen. The sequential addition of sugars to dolichol pyrophosphate produces dolichol-linked oligosaccharides containing fourteen sugars, including two GlcNAcs, nine mannoses and three glucoses. Once assembled, the oligosaccharide is transferred from the lipid to nascent proteins by oligosaccharyltransferases. In the lumen of the endoplasmic reticulum, adds the eighth mannose residue in an alpha-1,6 linkage onto Man(7)GlcNAc(2)-PP-dolichol to produce Man(8)GlcNAc(2)-PP-dolichol.</text>
</comment>
<evidence type="ECO:0000256" key="3">
    <source>
        <dbReference type="ARBA" id="ARBA00007063"/>
    </source>
</evidence>
<dbReference type="OrthoDB" id="19039at2759"/>
<evidence type="ECO:0000256" key="7">
    <source>
        <dbReference type="ARBA" id="ARBA00022824"/>
    </source>
</evidence>
<evidence type="ECO:0000256" key="12">
    <source>
        <dbReference type="RuleBase" id="RU363075"/>
    </source>
</evidence>
<evidence type="ECO:0000256" key="4">
    <source>
        <dbReference type="ARBA" id="ARBA00022676"/>
    </source>
</evidence>
<feature type="transmembrane region" description="Helical" evidence="12">
    <location>
        <begin position="77"/>
        <end position="100"/>
    </location>
</feature>
<dbReference type="AlphaFoldDB" id="A0A9D5H3J0"/>
<evidence type="ECO:0000256" key="9">
    <source>
        <dbReference type="ARBA" id="ARBA00023136"/>
    </source>
</evidence>
<dbReference type="Proteomes" id="UP001085076">
    <property type="component" value="Miscellaneous, Linkage group lg10"/>
</dbReference>
<protein>
    <recommendedName>
        <fullName evidence="12">Mannosyltransferase</fullName>
        <ecNumber evidence="12">2.4.1.-</ecNumber>
    </recommendedName>
</protein>
<accession>A0A9D5H3J0</accession>
<evidence type="ECO:0000256" key="6">
    <source>
        <dbReference type="ARBA" id="ARBA00022692"/>
    </source>
</evidence>
<dbReference type="EC" id="2.4.1.-" evidence="12"/>
<keyword evidence="4 12" id="KW-0328">Glycosyltransferase</keyword>
<dbReference type="InterPro" id="IPR005599">
    <property type="entry name" value="GPI_mannosylTrfase"/>
</dbReference>
<feature type="transmembrane region" description="Helical" evidence="12">
    <location>
        <begin position="203"/>
        <end position="225"/>
    </location>
</feature>
<comment type="similarity">
    <text evidence="3 12">Belongs to the glycosyltransferase 22 family.</text>
</comment>
<keyword evidence="5" id="KW-0808">Transferase</keyword>
<sequence>MASKNSETLQPWELTEDDKSLLLNFRKTSVKPEEASNIAPTRVRHRVLLRTHGPDDGESLQELTQERRSYNLTSKSVSLWNAVKCCISTAFLCIGLTMLVDTIMWGRVLWPELETHAFHWYFTSALPRSLLVAYPLCMLAALLDRRIWQYIVPVFSFVLLYSKLPHKELRFIIGAIPIFNVSAAITASRIYKNRKKTLWRWLYIMMLVSILVSLGCSIMTFMASYENYPGGYALKTLHRAVGSVNTTRDKWVHIDPFAAMNGVSRFLENNSPWRYSKEEGITLAAYHTRNFAYLLSEHSKIDGFQCLFSVDGFSKVHLGIGFPPIVTLKEPKVYVHGNIRHEDVAHSNWSGCP</sequence>
<keyword evidence="7 12" id="KW-0256">Endoplasmic reticulum</keyword>
<proteinExistence type="inferred from homology"/>
<evidence type="ECO:0000313" key="14">
    <source>
        <dbReference type="Proteomes" id="UP001085076"/>
    </source>
</evidence>
<evidence type="ECO:0000256" key="5">
    <source>
        <dbReference type="ARBA" id="ARBA00022679"/>
    </source>
</evidence>
<dbReference type="PANTHER" id="PTHR22760:SF1">
    <property type="entry name" value="DOL-P-MAN:MAN(7)GLCNAC(2)-PP-DOL ALPHA-1,6-MANNOSYLTRANSFERASE"/>
    <property type="match status" value="1"/>
</dbReference>
<dbReference type="GO" id="GO:0005789">
    <property type="term" value="C:endoplasmic reticulum membrane"/>
    <property type="evidence" value="ECO:0007669"/>
    <property type="project" value="UniProtKB-SubCell"/>
</dbReference>
<dbReference type="GO" id="GO:0052917">
    <property type="term" value="F:dol-P-Man:Man(7)GlcNAc(2)-PP-Dol alpha-1,6-mannosyltransferase activity"/>
    <property type="evidence" value="ECO:0007669"/>
    <property type="project" value="UniProtKB-EC"/>
</dbReference>
<evidence type="ECO:0000256" key="10">
    <source>
        <dbReference type="ARBA" id="ARBA00044721"/>
    </source>
</evidence>
<name>A0A9D5H3J0_9LILI</name>
<comment type="catalytic activity">
    <reaction evidence="11">
        <text>an alpha-D-Man-(1-&gt;2)-alpha-D-Man-(1-&gt;2)-alpha-D-Man-(1-&gt;3)-[alpha-D-Man-(1-&gt;2)-alpha-D-Man-(1-&gt;3)-alpha-D-Man-(1-&gt;6)]-beta-D-Man-(1-&gt;4)-beta-D-GlcNAc-(1-&gt;4)-alpha-D-GlcNAc-diphospho-di-trans,poly-cis-dolichol + a di-trans,poly-cis-dolichyl beta-D-mannosyl phosphate = an alpha-D-Man-(1-&gt;2)-alpha-D-Man-(1-&gt;2)-alpha-D-Man-(1-&gt;3)-[alpha-D-Man-(1-&gt;2)-alpha-D-Man-(1-&gt;3)-[alpha-D-Man-(1-&gt;6)]-alpha-D-Man-(1-&gt;6)]-beta-D-Man-(1-&gt;4)-beta-D-GlcNAc-(1-&gt;4)-alpha-D-GlcNAc-diphospho-di-trans,poly-cis-dolichol + a di-trans,poly-cis-dolichyl phosphate + H(+)</text>
        <dbReference type="Rhea" id="RHEA:29535"/>
        <dbReference type="Rhea" id="RHEA-COMP:19498"/>
        <dbReference type="Rhea" id="RHEA-COMP:19501"/>
        <dbReference type="Rhea" id="RHEA-COMP:19518"/>
        <dbReference type="Rhea" id="RHEA-COMP:19519"/>
        <dbReference type="ChEBI" id="CHEBI:15378"/>
        <dbReference type="ChEBI" id="CHEBI:57683"/>
        <dbReference type="ChEBI" id="CHEBI:58211"/>
        <dbReference type="ChEBI" id="CHEBI:132517"/>
        <dbReference type="ChEBI" id="CHEBI:132519"/>
        <dbReference type="EC" id="2.4.1.260"/>
    </reaction>
    <physiologicalReaction direction="left-to-right" evidence="11">
        <dbReference type="Rhea" id="RHEA:29536"/>
    </physiologicalReaction>
</comment>
<dbReference type="Pfam" id="PF03901">
    <property type="entry name" value="Glyco_transf_22"/>
    <property type="match status" value="1"/>
</dbReference>